<dbReference type="RefSeq" id="WP_063681993.1">
    <property type="nucleotide sequence ID" value="NZ_LSEF01000115.1"/>
</dbReference>
<dbReference type="GeneID" id="32582561"/>
<dbReference type="Gene3D" id="3.30.750.44">
    <property type="match status" value="1"/>
</dbReference>
<dbReference type="SMART" id="SM00245">
    <property type="entry name" value="TSPc"/>
    <property type="match status" value="1"/>
</dbReference>
<evidence type="ECO:0000259" key="1">
    <source>
        <dbReference type="SMART" id="SM00245"/>
    </source>
</evidence>
<dbReference type="Proteomes" id="UP000077173">
    <property type="component" value="Unassembled WGS sequence"/>
</dbReference>
<dbReference type="SUPFAM" id="SSF52096">
    <property type="entry name" value="ClpP/crotonase"/>
    <property type="match status" value="1"/>
</dbReference>
<keyword evidence="3" id="KW-1185">Reference proteome</keyword>
<feature type="domain" description="Tail specific protease" evidence="1">
    <location>
        <begin position="6"/>
        <end position="173"/>
    </location>
</feature>
<dbReference type="Pfam" id="PF03572">
    <property type="entry name" value="Peptidase_S41"/>
    <property type="match status" value="1"/>
</dbReference>
<evidence type="ECO:0000313" key="3">
    <source>
        <dbReference type="Proteomes" id="UP000077173"/>
    </source>
</evidence>
<dbReference type="InterPro" id="IPR005151">
    <property type="entry name" value="Tail-specific_protease"/>
</dbReference>
<proteinExistence type="predicted"/>
<reference evidence="2 3" key="1">
    <citation type="submission" date="2016-02" db="EMBL/GenBank/DDBJ databases">
        <title>Draft genome sequence of the strain BR 10247T Bradyrhizobium neotropicale isolated from nodules of Centrolobium paraense.</title>
        <authorList>
            <person name="Simoes-Araujo J.L."/>
            <person name="Barauna A.C."/>
            <person name="Silva K."/>
            <person name="Zilli J.E."/>
        </authorList>
    </citation>
    <scope>NUCLEOTIDE SEQUENCE [LARGE SCALE GENOMIC DNA]</scope>
    <source>
        <strain evidence="2 3">BR 10247</strain>
    </source>
</reference>
<dbReference type="AlphaFoldDB" id="A0A176YKS0"/>
<dbReference type="Gene3D" id="3.90.226.10">
    <property type="entry name" value="2-enoyl-CoA Hydratase, Chain A, domain 1"/>
    <property type="match status" value="1"/>
</dbReference>
<organism evidence="2 3">
    <name type="scientific">Bradyrhizobium neotropicale</name>
    <dbReference type="NCBI Taxonomy" id="1497615"/>
    <lineage>
        <taxon>Bacteria</taxon>
        <taxon>Pseudomonadati</taxon>
        <taxon>Pseudomonadota</taxon>
        <taxon>Alphaproteobacteria</taxon>
        <taxon>Hyphomicrobiales</taxon>
        <taxon>Nitrobacteraceae</taxon>
        <taxon>Bradyrhizobium</taxon>
    </lineage>
</organism>
<accession>A0A176YKS0</accession>
<evidence type="ECO:0000313" key="2">
    <source>
        <dbReference type="EMBL" id="OAF07058.1"/>
    </source>
</evidence>
<name>A0A176YKS0_9BRAD</name>
<dbReference type="EMBL" id="LSEF01000115">
    <property type="protein sequence ID" value="OAF07058.1"/>
    <property type="molecule type" value="Genomic_DNA"/>
</dbReference>
<protein>
    <recommendedName>
        <fullName evidence="1">Tail specific protease domain-containing protein</fullName>
    </recommendedName>
</protein>
<dbReference type="InterPro" id="IPR029045">
    <property type="entry name" value="ClpP/crotonase-like_dom_sf"/>
</dbReference>
<comment type="caution">
    <text evidence="2">The sequence shown here is derived from an EMBL/GenBank/DDBJ whole genome shotgun (WGS) entry which is preliminary data.</text>
</comment>
<dbReference type="GO" id="GO:0006508">
    <property type="term" value="P:proteolysis"/>
    <property type="evidence" value="ECO:0007669"/>
    <property type="project" value="InterPro"/>
</dbReference>
<gene>
    <name evidence="2" type="ORF">AXW67_01290</name>
</gene>
<dbReference type="GO" id="GO:0008236">
    <property type="term" value="F:serine-type peptidase activity"/>
    <property type="evidence" value="ECO:0007669"/>
    <property type="project" value="InterPro"/>
</dbReference>
<sequence length="192" mass="20408">MLPAMGRSASAARRRADVSGRARLAPTRLPAYQRTLEHLLSQSPLNDADALIWDLRDGWGGAIPGYLDLFNTRAPTMHVTDRNGVSELENVKWRKPVAMLVNGGTRSGKEILAYGFKKYRFGEVIGSSRTEGAVLAATAFLIDDGLLLLAVGDVQVDGERLEGVGVAPTIEVQADPASMGPGDPAIAVLSVA</sequence>